<dbReference type="SUPFAM" id="SSF51735">
    <property type="entry name" value="NAD(P)-binding Rossmann-fold domains"/>
    <property type="match status" value="1"/>
</dbReference>
<gene>
    <name evidence="1" type="ORF">S01H1_52359</name>
</gene>
<accession>X0WSL3</accession>
<dbReference type="Gene3D" id="3.90.25.10">
    <property type="entry name" value="UDP-galactose 4-epimerase, domain 1"/>
    <property type="match status" value="2"/>
</dbReference>
<dbReference type="AlphaFoldDB" id="X0WSL3"/>
<feature type="non-terminal residue" evidence="1">
    <location>
        <position position="259"/>
    </location>
</feature>
<comment type="caution">
    <text evidence="1">The sequence shown here is derived from an EMBL/GenBank/DDBJ whole genome shotgun (WGS) entry which is preliminary data.</text>
</comment>
<dbReference type="InterPro" id="IPR036291">
    <property type="entry name" value="NAD(P)-bd_dom_sf"/>
</dbReference>
<protein>
    <recommendedName>
        <fullName evidence="2">NAD-dependent epimerase/dehydratase domain-containing protein</fullName>
    </recommendedName>
</protein>
<feature type="non-terminal residue" evidence="1">
    <location>
        <position position="1"/>
    </location>
</feature>
<evidence type="ECO:0008006" key="2">
    <source>
        <dbReference type="Google" id="ProtNLM"/>
    </source>
</evidence>
<evidence type="ECO:0000313" key="1">
    <source>
        <dbReference type="EMBL" id="GAG15701.1"/>
    </source>
</evidence>
<name>X0WSL3_9ZZZZ</name>
<dbReference type="EMBL" id="BARS01033839">
    <property type="protein sequence ID" value="GAG15701.1"/>
    <property type="molecule type" value="Genomic_DNA"/>
</dbReference>
<dbReference type="PANTHER" id="PTHR43000">
    <property type="entry name" value="DTDP-D-GLUCOSE 4,6-DEHYDRATASE-RELATED"/>
    <property type="match status" value="1"/>
</dbReference>
<reference evidence="1" key="1">
    <citation type="journal article" date="2014" name="Front. Microbiol.">
        <title>High frequency of phylogenetically diverse reductive dehalogenase-homologous genes in deep subseafloor sedimentary metagenomes.</title>
        <authorList>
            <person name="Kawai M."/>
            <person name="Futagami T."/>
            <person name="Toyoda A."/>
            <person name="Takaki Y."/>
            <person name="Nishi S."/>
            <person name="Hori S."/>
            <person name="Arai W."/>
            <person name="Tsubouchi T."/>
            <person name="Morono Y."/>
            <person name="Uchiyama I."/>
            <person name="Ito T."/>
            <person name="Fujiyama A."/>
            <person name="Inagaki F."/>
            <person name="Takami H."/>
        </authorList>
    </citation>
    <scope>NUCLEOTIDE SEQUENCE</scope>
    <source>
        <strain evidence="1">Expedition CK06-06</strain>
    </source>
</reference>
<sequence>CPNAHLVKLGTMGEYGTPNVDIPEGFFEIEYRGQKVTLPFPKQAGSWYHQTKVHDTNNIMMACRIWGLRSTDIMQGVVFGSCIDEMGDDERLLTRLDFDQCFGTAINRYCAQAVIGMPLTPYGRGLQRRGFLPLRDSMQCLTIAIENPPKNGEYRVFNQFEEVYDLTELAIKVQKVASGLGLNVEVLNLENPRIELEEHYYNPDHKHLLNLGYQPTHDIEKEIEIMLKALTKYKHRIEARAHALIPDIRWDGSRRKVKF</sequence>
<organism evidence="1">
    <name type="scientific">marine sediment metagenome</name>
    <dbReference type="NCBI Taxonomy" id="412755"/>
    <lineage>
        <taxon>unclassified sequences</taxon>
        <taxon>metagenomes</taxon>
        <taxon>ecological metagenomes</taxon>
    </lineage>
</organism>
<proteinExistence type="predicted"/>